<comment type="caution">
    <text evidence="7">The sequence shown here is derived from an EMBL/GenBank/DDBJ whole genome shotgun (WGS) entry which is preliminary data.</text>
</comment>
<feature type="transmembrane region" description="Helical" evidence="6">
    <location>
        <begin position="97"/>
        <end position="117"/>
    </location>
</feature>
<feature type="transmembrane region" description="Helical" evidence="6">
    <location>
        <begin position="34"/>
        <end position="53"/>
    </location>
</feature>
<dbReference type="Gene3D" id="1.20.1250.20">
    <property type="entry name" value="MFS general substrate transporter like domains"/>
    <property type="match status" value="1"/>
</dbReference>
<name>A0A8H3A025_9AGAM</name>
<dbReference type="EMBL" id="CAJMWT010000960">
    <property type="protein sequence ID" value="CAE6367402.1"/>
    <property type="molecule type" value="Genomic_DNA"/>
</dbReference>
<dbReference type="GO" id="GO:0022857">
    <property type="term" value="F:transmembrane transporter activity"/>
    <property type="evidence" value="ECO:0007669"/>
    <property type="project" value="TreeGrafter"/>
</dbReference>
<dbReference type="AlphaFoldDB" id="A0A8H3A025"/>
<reference evidence="7" key="1">
    <citation type="submission" date="2021-01" db="EMBL/GenBank/DDBJ databases">
        <authorList>
            <person name="Kaushik A."/>
        </authorList>
    </citation>
    <scope>NUCLEOTIDE SEQUENCE</scope>
    <source>
        <strain evidence="7">AG2-2IIIB</strain>
    </source>
</reference>
<evidence type="ECO:0000313" key="7">
    <source>
        <dbReference type="EMBL" id="CAE6367402.1"/>
    </source>
</evidence>
<dbReference type="SUPFAM" id="SSF103473">
    <property type="entry name" value="MFS general substrate transporter"/>
    <property type="match status" value="1"/>
</dbReference>
<dbReference type="Proteomes" id="UP000663843">
    <property type="component" value="Unassembled WGS sequence"/>
</dbReference>
<dbReference type="PANTHER" id="PTHR43791:SF36">
    <property type="entry name" value="TRANSPORTER, PUTATIVE (AFU_ORTHOLOGUE AFUA_6G08340)-RELATED"/>
    <property type="match status" value="1"/>
</dbReference>
<accession>A0A8H3A025</accession>
<feature type="transmembrane region" description="Helical" evidence="6">
    <location>
        <begin position="73"/>
        <end position="90"/>
    </location>
</feature>
<keyword evidence="3 6" id="KW-0812">Transmembrane</keyword>
<feature type="transmembrane region" description="Helical" evidence="6">
    <location>
        <begin position="123"/>
        <end position="146"/>
    </location>
</feature>
<feature type="transmembrane region" description="Helical" evidence="6">
    <location>
        <begin position="158"/>
        <end position="177"/>
    </location>
</feature>
<keyword evidence="2" id="KW-0813">Transport</keyword>
<dbReference type="PANTHER" id="PTHR43791">
    <property type="entry name" value="PERMEASE-RELATED"/>
    <property type="match status" value="1"/>
</dbReference>
<feature type="transmembrane region" description="Helical" evidence="6">
    <location>
        <begin position="189"/>
        <end position="211"/>
    </location>
</feature>
<evidence type="ECO:0000256" key="1">
    <source>
        <dbReference type="ARBA" id="ARBA00004141"/>
    </source>
</evidence>
<evidence type="ECO:0000256" key="3">
    <source>
        <dbReference type="ARBA" id="ARBA00022692"/>
    </source>
</evidence>
<organism evidence="7 8">
    <name type="scientific">Rhizoctonia solani</name>
    <dbReference type="NCBI Taxonomy" id="456999"/>
    <lineage>
        <taxon>Eukaryota</taxon>
        <taxon>Fungi</taxon>
        <taxon>Dikarya</taxon>
        <taxon>Basidiomycota</taxon>
        <taxon>Agaricomycotina</taxon>
        <taxon>Agaricomycetes</taxon>
        <taxon>Cantharellales</taxon>
        <taxon>Ceratobasidiaceae</taxon>
        <taxon>Rhizoctonia</taxon>
    </lineage>
</organism>
<keyword evidence="5 6" id="KW-0472">Membrane</keyword>
<comment type="subcellular location">
    <subcellularLocation>
        <location evidence="1">Membrane</location>
        <topology evidence="1">Multi-pass membrane protein</topology>
    </subcellularLocation>
</comment>
<dbReference type="InterPro" id="IPR036259">
    <property type="entry name" value="MFS_trans_sf"/>
</dbReference>
<gene>
    <name evidence="7" type="ORF">RDB_LOCUS16230</name>
</gene>
<sequence>MKNSVGRITSDTSRPSHLFRFTLLLGHPKLERKLVRKLDAVVLLLTCELYLFAFLDRSNLGNFSNTRAQLLTVPPYAVAAVAMMIVSYISDRTQSRGLFMASASTIGGLGYLLLLVVQHNQSVRYFSIFLCCTGTYTTIGLTLSWFSHNLGSESKKAAGIPLFMMIGQCGSVLGTHAYPASEGPRYVKGLALCCAFEFLGALVCLVLTISFRLENARRGRVYGRPEEGKVVDTRELADKTPGFRYVP</sequence>
<evidence type="ECO:0000256" key="4">
    <source>
        <dbReference type="ARBA" id="ARBA00022989"/>
    </source>
</evidence>
<evidence type="ECO:0000256" key="2">
    <source>
        <dbReference type="ARBA" id="ARBA00022448"/>
    </source>
</evidence>
<protein>
    <submittedName>
        <fullName evidence="7">Uncharacterized protein</fullName>
    </submittedName>
</protein>
<proteinExistence type="predicted"/>
<evidence type="ECO:0000256" key="5">
    <source>
        <dbReference type="ARBA" id="ARBA00023136"/>
    </source>
</evidence>
<dbReference type="GO" id="GO:0016020">
    <property type="term" value="C:membrane"/>
    <property type="evidence" value="ECO:0007669"/>
    <property type="project" value="UniProtKB-SubCell"/>
</dbReference>
<evidence type="ECO:0000313" key="8">
    <source>
        <dbReference type="Proteomes" id="UP000663843"/>
    </source>
</evidence>
<evidence type="ECO:0000256" key="6">
    <source>
        <dbReference type="SAM" id="Phobius"/>
    </source>
</evidence>
<keyword evidence="4 6" id="KW-1133">Transmembrane helix</keyword>
<dbReference type="FunFam" id="1.20.1250.20:FF:000013">
    <property type="entry name" value="MFS general substrate transporter"/>
    <property type="match status" value="1"/>
</dbReference>